<feature type="region of interest" description="Disordered" evidence="1">
    <location>
        <begin position="62"/>
        <end position="91"/>
    </location>
</feature>
<protein>
    <submittedName>
        <fullName evidence="2">Uncharacterized protein</fullName>
    </submittedName>
</protein>
<reference evidence="2 3" key="1">
    <citation type="journal article" date="2024" name="Microbiol. Resour. Announc.">
        <title>Genome annotations for the ascomycete fungi Trichoderma harzianum, Trichoderma aggressivum, and Purpureocillium lilacinum.</title>
        <authorList>
            <person name="Beijen E.P.W."/>
            <person name="Ohm R.A."/>
        </authorList>
    </citation>
    <scope>NUCLEOTIDE SEQUENCE [LARGE SCALE GENOMIC DNA]</scope>
    <source>
        <strain evidence="2 3">CBS 150709</strain>
    </source>
</reference>
<dbReference type="Proteomes" id="UP001287286">
    <property type="component" value="Unassembled WGS sequence"/>
</dbReference>
<evidence type="ECO:0000313" key="3">
    <source>
        <dbReference type="Proteomes" id="UP001287286"/>
    </source>
</evidence>
<organism evidence="2 3">
    <name type="scientific">Purpureocillium lilacinum</name>
    <name type="common">Paecilomyces lilacinus</name>
    <dbReference type="NCBI Taxonomy" id="33203"/>
    <lineage>
        <taxon>Eukaryota</taxon>
        <taxon>Fungi</taxon>
        <taxon>Dikarya</taxon>
        <taxon>Ascomycota</taxon>
        <taxon>Pezizomycotina</taxon>
        <taxon>Sordariomycetes</taxon>
        <taxon>Hypocreomycetidae</taxon>
        <taxon>Hypocreales</taxon>
        <taxon>Ophiocordycipitaceae</taxon>
        <taxon>Purpureocillium</taxon>
    </lineage>
</organism>
<gene>
    <name evidence="2" type="ORF">Purlil1_7102</name>
</gene>
<dbReference type="EMBL" id="JAWRVI010000024">
    <property type="protein sequence ID" value="KAK4088551.1"/>
    <property type="molecule type" value="Genomic_DNA"/>
</dbReference>
<name>A0ABR0BXG6_PURLI</name>
<evidence type="ECO:0000313" key="2">
    <source>
        <dbReference type="EMBL" id="KAK4088551.1"/>
    </source>
</evidence>
<accession>A0ABR0BXG6</accession>
<proteinExistence type="predicted"/>
<sequence length="125" mass="13857">MLDDVCERQLLGARGCAVARSPEQGKSFSAEAFDGELCENDDDYARKAPSNITYLRKKGLQGQKEELGQKGRQGQKGQNIGEGKDRRSKGQQNNIVTPFCILAWTVLNWEADLGEAKGFGYRDET</sequence>
<comment type="caution">
    <text evidence="2">The sequence shown here is derived from an EMBL/GenBank/DDBJ whole genome shotgun (WGS) entry which is preliminary data.</text>
</comment>
<keyword evidence="3" id="KW-1185">Reference proteome</keyword>
<evidence type="ECO:0000256" key="1">
    <source>
        <dbReference type="SAM" id="MobiDB-lite"/>
    </source>
</evidence>